<dbReference type="Gene3D" id="1.50.10.10">
    <property type="match status" value="1"/>
</dbReference>
<protein>
    <submittedName>
        <fullName evidence="3">Glycoside hydrolase family 88 protein</fullName>
    </submittedName>
</protein>
<keyword evidence="4" id="KW-1185">Reference proteome</keyword>
<proteinExistence type="inferred from homology"/>
<dbReference type="InterPro" id="IPR052369">
    <property type="entry name" value="UG_Glycosaminoglycan_Hydrolase"/>
</dbReference>
<reference evidence="4" key="1">
    <citation type="journal article" date="2019" name="Int. J. Syst. Evol. Microbiol.">
        <title>The Global Catalogue of Microorganisms (GCM) 10K type strain sequencing project: providing services to taxonomists for standard genome sequencing and annotation.</title>
        <authorList>
            <consortium name="The Broad Institute Genomics Platform"/>
            <consortium name="The Broad Institute Genome Sequencing Center for Infectious Disease"/>
            <person name="Wu L."/>
            <person name="Ma J."/>
        </authorList>
    </citation>
    <scope>NUCLEOTIDE SEQUENCE [LARGE SCALE GENOMIC DNA]</scope>
    <source>
        <strain evidence="4">GH52</strain>
    </source>
</reference>
<name>A0ABW4YM82_9BACL</name>
<evidence type="ECO:0000256" key="2">
    <source>
        <dbReference type="ARBA" id="ARBA00038358"/>
    </source>
</evidence>
<accession>A0ABW4YM82</accession>
<dbReference type="RefSeq" id="WP_377773062.1">
    <property type="nucleotide sequence ID" value="NZ_JBHUHO010000031.1"/>
</dbReference>
<dbReference type="Proteomes" id="UP001597362">
    <property type="component" value="Unassembled WGS sequence"/>
</dbReference>
<dbReference type="InterPro" id="IPR008928">
    <property type="entry name" value="6-hairpin_glycosidase_sf"/>
</dbReference>
<dbReference type="InterPro" id="IPR012341">
    <property type="entry name" value="6hp_glycosidase-like_sf"/>
</dbReference>
<evidence type="ECO:0000256" key="1">
    <source>
        <dbReference type="ARBA" id="ARBA00022801"/>
    </source>
</evidence>
<dbReference type="PANTHER" id="PTHR36845:SF1">
    <property type="entry name" value="HYDROLASE, PUTATIVE (AFU_ORTHOLOGUE AFUA_7G05090)-RELATED"/>
    <property type="match status" value="1"/>
</dbReference>
<dbReference type="SUPFAM" id="SSF48208">
    <property type="entry name" value="Six-hairpin glycosidases"/>
    <property type="match status" value="1"/>
</dbReference>
<dbReference type="InterPro" id="IPR010905">
    <property type="entry name" value="Glyco_hydro_88"/>
</dbReference>
<comment type="caution">
    <text evidence="3">The sequence shown here is derived from an EMBL/GenBank/DDBJ whole genome shotgun (WGS) entry which is preliminary data.</text>
</comment>
<comment type="similarity">
    <text evidence="2">Belongs to the glycosyl hydrolase 88 family.</text>
</comment>
<organism evidence="3 4">
    <name type="scientific">Paenibacillus yanchengensis</name>
    <dbReference type="NCBI Taxonomy" id="2035833"/>
    <lineage>
        <taxon>Bacteria</taxon>
        <taxon>Bacillati</taxon>
        <taxon>Bacillota</taxon>
        <taxon>Bacilli</taxon>
        <taxon>Bacillales</taxon>
        <taxon>Paenibacillaceae</taxon>
        <taxon>Paenibacillus</taxon>
    </lineage>
</organism>
<dbReference type="GO" id="GO:0016787">
    <property type="term" value="F:hydrolase activity"/>
    <property type="evidence" value="ECO:0007669"/>
    <property type="project" value="UniProtKB-KW"/>
</dbReference>
<gene>
    <name evidence="3" type="ORF">ACFSJH_13085</name>
</gene>
<dbReference type="Pfam" id="PF07470">
    <property type="entry name" value="Glyco_hydro_88"/>
    <property type="match status" value="1"/>
</dbReference>
<sequence length="373" mass="43127">MWTKAIEDAINKTRQNIIRYQGLYPHVSTNDSYELNDNNDWTNGFWTGMMWLSYEYSKDEQFLQAAQEATENFRERLAIKKVLDHHDIGFLYSLSSKAQWIVTKDESAKQLTIDAADHLLSRWRENTNIIQAWGVKDDPDNGGRIIIDCLMNLPLLYWAYEQTGDRKYYDVAVSHADASRRFLVRGDDSSYHTFYFDQTTGDSLRGGTHQGYRDGSTWTRGQAWGVYGFALSYHYTKNPLYLETAIRMARYFFARLPEDNVVYWDFDAPINADTKRDSSASAITACGALEILQHIGEDHPDRAMLEDGVKRSMEGLINGYATIGKPDAEGLLERGSYSVRTNTSPDDYVIWGDYYYFEALMRLEKGHKGYWYE</sequence>
<dbReference type="PANTHER" id="PTHR36845">
    <property type="entry name" value="HYDROLASE, PUTATIVE (AFU_ORTHOLOGUE AFUA_7G05090)-RELATED"/>
    <property type="match status" value="1"/>
</dbReference>
<evidence type="ECO:0000313" key="4">
    <source>
        <dbReference type="Proteomes" id="UP001597362"/>
    </source>
</evidence>
<dbReference type="EMBL" id="JBHUHO010000031">
    <property type="protein sequence ID" value="MFD2116657.1"/>
    <property type="molecule type" value="Genomic_DNA"/>
</dbReference>
<keyword evidence="1 3" id="KW-0378">Hydrolase</keyword>
<evidence type="ECO:0000313" key="3">
    <source>
        <dbReference type="EMBL" id="MFD2116657.1"/>
    </source>
</evidence>